<feature type="non-terminal residue" evidence="1">
    <location>
        <position position="1"/>
    </location>
</feature>
<protein>
    <submittedName>
        <fullName evidence="1">Uncharacterized protein</fullName>
    </submittedName>
</protein>
<evidence type="ECO:0000313" key="1">
    <source>
        <dbReference type="EMBL" id="GAG29028.1"/>
    </source>
</evidence>
<comment type="caution">
    <text evidence="1">The sequence shown here is derived from an EMBL/GenBank/DDBJ whole genome shotgun (WGS) entry which is preliminary data.</text>
</comment>
<dbReference type="EMBL" id="BARS01049013">
    <property type="protein sequence ID" value="GAG29028.1"/>
    <property type="molecule type" value="Genomic_DNA"/>
</dbReference>
<accession>X0WX79</accession>
<proteinExistence type="predicted"/>
<sequence length="29" mass="3374">SPREIHDSESAAYFTRVAHKMVLGWNSRQ</sequence>
<dbReference type="AlphaFoldDB" id="X0WX79"/>
<name>X0WX79_9ZZZZ</name>
<reference evidence="1" key="1">
    <citation type="journal article" date="2014" name="Front. Microbiol.">
        <title>High frequency of phylogenetically diverse reductive dehalogenase-homologous genes in deep subseafloor sedimentary metagenomes.</title>
        <authorList>
            <person name="Kawai M."/>
            <person name="Futagami T."/>
            <person name="Toyoda A."/>
            <person name="Takaki Y."/>
            <person name="Nishi S."/>
            <person name="Hori S."/>
            <person name="Arai W."/>
            <person name="Tsubouchi T."/>
            <person name="Morono Y."/>
            <person name="Uchiyama I."/>
            <person name="Ito T."/>
            <person name="Fujiyama A."/>
            <person name="Inagaki F."/>
            <person name="Takami H."/>
        </authorList>
    </citation>
    <scope>NUCLEOTIDE SEQUENCE</scope>
    <source>
        <strain evidence="1">Expedition CK06-06</strain>
    </source>
</reference>
<gene>
    <name evidence="1" type="ORF">S01H1_73357</name>
</gene>
<organism evidence="1">
    <name type="scientific">marine sediment metagenome</name>
    <dbReference type="NCBI Taxonomy" id="412755"/>
    <lineage>
        <taxon>unclassified sequences</taxon>
        <taxon>metagenomes</taxon>
        <taxon>ecological metagenomes</taxon>
    </lineage>
</organism>